<feature type="binding site" evidence="6">
    <location>
        <begin position="90"/>
        <end position="93"/>
    </location>
    <ligand>
        <name>(6R)-10-formyltetrahydrofolate</name>
        <dbReference type="ChEBI" id="CHEBI:195366"/>
    </ligand>
</feature>
<dbReference type="EC" id="2.1.2.2" evidence="6"/>
<comment type="pathway">
    <text evidence="1 6">Purine metabolism; IMP biosynthesis via de novo pathway; N(2)-formyl-N(1)-(5-phospho-D-ribosyl)glycinamide from N(1)-(5-phospho-D-ribosyl)glycinamide (10-formyl THF route): step 1/1.</text>
</comment>
<dbReference type="NCBIfam" id="TIGR00639">
    <property type="entry name" value="PurN"/>
    <property type="match status" value="1"/>
</dbReference>
<gene>
    <name evidence="6" type="primary">purN</name>
    <name evidence="9" type="ORF">A6D92_04350</name>
</gene>
<dbReference type="AlphaFoldDB" id="A0A1Y2T5P2"/>
<evidence type="ECO:0000256" key="3">
    <source>
        <dbReference type="ARBA" id="ARBA00022755"/>
    </source>
</evidence>
<dbReference type="InterPro" id="IPR002376">
    <property type="entry name" value="Formyl_transf_N"/>
</dbReference>
<dbReference type="PANTHER" id="PTHR43369:SF2">
    <property type="entry name" value="PHOSPHORIBOSYLGLYCINAMIDE FORMYLTRANSFERASE"/>
    <property type="match status" value="1"/>
</dbReference>
<dbReference type="HAMAP" id="MF_01930">
    <property type="entry name" value="PurN"/>
    <property type="match status" value="1"/>
</dbReference>
<evidence type="ECO:0000256" key="7">
    <source>
        <dbReference type="SAM" id="MobiDB-lite"/>
    </source>
</evidence>
<organism evidence="9 10">
    <name type="scientific">Symbiobacterium thermophilum</name>
    <dbReference type="NCBI Taxonomy" id="2734"/>
    <lineage>
        <taxon>Bacteria</taxon>
        <taxon>Bacillati</taxon>
        <taxon>Bacillota</taxon>
        <taxon>Clostridia</taxon>
        <taxon>Eubacteriales</taxon>
        <taxon>Symbiobacteriaceae</taxon>
        <taxon>Symbiobacterium</taxon>
    </lineage>
</organism>
<dbReference type="PANTHER" id="PTHR43369">
    <property type="entry name" value="PHOSPHORIBOSYLGLYCINAMIDE FORMYLTRANSFERASE"/>
    <property type="match status" value="1"/>
</dbReference>
<sequence length="228" mass="24765">MIRIGVLISGSGTNLQAILDACRDGRIPGRVVVVISDRADAYGLERARRAGVDALHLDPSAYPTRTAFDAALAERLRAYQVDLVCLAGYMRLVRKPMLEAFPNRILNIHPSLLPAFPGLEAQRQALEYGVKVAGCTVHFVTAGVDEGPIVLQAAVPVLEGDTVEDLRQRILKEEHRIYPEAIRLFAEGRLVIEGRRVRILDRAPGEAPAGALSGGALRESGLAREEES</sequence>
<evidence type="ECO:0000313" key="10">
    <source>
        <dbReference type="Proteomes" id="UP000194267"/>
    </source>
</evidence>
<evidence type="ECO:0000256" key="1">
    <source>
        <dbReference type="ARBA" id="ARBA00005054"/>
    </source>
</evidence>
<feature type="domain" description="Formyl transferase N-terminal" evidence="8">
    <location>
        <begin position="3"/>
        <end position="182"/>
    </location>
</feature>
<comment type="similarity">
    <text evidence="4 6">Belongs to the GART family.</text>
</comment>
<comment type="caution">
    <text evidence="9">The sequence shown here is derived from an EMBL/GenBank/DDBJ whole genome shotgun (WGS) entry which is preliminary data.</text>
</comment>
<dbReference type="SUPFAM" id="SSF53328">
    <property type="entry name" value="Formyltransferase"/>
    <property type="match status" value="1"/>
</dbReference>
<dbReference type="InterPro" id="IPR001555">
    <property type="entry name" value="GART_AS"/>
</dbReference>
<feature type="site" description="Raises pKa of active site His" evidence="6">
    <location>
        <position position="145"/>
    </location>
</feature>
<evidence type="ECO:0000256" key="6">
    <source>
        <dbReference type="HAMAP-Rule" id="MF_01930"/>
    </source>
</evidence>
<feature type="active site" description="Proton donor" evidence="6">
    <location>
        <position position="109"/>
    </location>
</feature>
<evidence type="ECO:0000256" key="4">
    <source>
        <dbReference type="ARBA" id="ARBA00038440"/>
    </source>
</evidence>
<feature type="region of interest" description="Disordered" evidence="7">
    <location>
        <begin position="206"/>
        <end position="228"/>
    </location>
</feature>
<dbReference type="EMBL" id="LWLV01000264">
    <property type="protein sequence ID" value="OTA41718.1"/>
    <property type="molecule type" value="Genomic_DNA"/>
</dbReference>
<comment type="catalytic activity">
    <reaction evidence="5 6">
        <text>N(1)-(5-phospho-beta-D-ribosyl)glycinamide + (6R)-10-formyltetrahydrofolate = N(2)-formyl-N(1)-(5-phospho-beta-D-ribosyl)glycinamide + (6S)-5,6,7,8-tetrahydrofolate + H(+)</text>
        <dbReference type="Rhea" id="RHEA:15053"/>
        <dbReference type="ChEBI" id="CHEBI:15378"/>
        <dbReference type="ChEBI" id="CHEBI:57453"/>
        <dbReference type="ChEBI" id="CHEBI:143788"/>
        <dbReference type="ChEBI" id="CHEBI:147286"/>
        <dbReference type="ChEBI" id="CHEBI:195366"/>
        <dbReference type="EC" id="2.1.2.2"/>
    </reaction>
</comment>
<proteinExistence type="inferred from homology"/>
<dbReference type="GO" id="GO:0005829">
    <property type="term" value="C:cytosol"/>
    <property type="evidence" value="ECO:0007669"/>
    <property type="project" value="TreeGrafter"/>
</dbReference>
<feature type="binding site" evidence="6">
    <location>
        <position position="65"/>
    </location>
    <ligand>
        <name>(6R)-10-formyltetrahydrofolate</name>
        <dbReference type="ChEBI" id="CHEBI:195366"/>
    </ligand>
</feature>
<name>A0A1Y2T5P2_SYMTR</name>
<evidence type="ECO:0000256" key="5">
    <source>
        <dbReference type="ARBA" id="ARBA00047664"/>
    </source>
</evidence>
<keyword evidence="3 6" id="KW-0658">Purine biosynthesis</keyword>
<dbReference type="Pfam" id="PF00551">
    <property type="entry name" value="Formyl_trans_N"/>
    <property type="match status" value="1"/>
</dbReference>
<feature type="binding site" evidence="6">
    <location>
        <begin position="12"/>
        <end position="14"/>
    </location>
    <ligand>
        <name>N(1)-(5-phospho-beta-D-ribosyl)glycinamide</name>
        <dbReference type="ChEBI" id="CHEBI:143788"/>
    </ligand>
</feature>
<comment type="function">
    <text evidence="6">Catalyzes the transfer of a formyl group from 10-formyltetrahydrofolate to 5-phospho-ribosyl-glycinamide (GAR), producing 5-phospho-ribosyl-N-formylglycinamide (FGAR) and tetrahydrofolate.</text>
</comment>
<evidence type="ECO:0000256" key="2">
    <source>
        <dbReference type="ARBA" id="ARBA00022679"/>
    </source>
</evidence>
<dbReference type="InterPro" id="IPR004607">
    <property type="entry name" value="GART"/>
</dbReference>
<reference evidence="10" key="1">
    <citation type="submission" date="2016-04" db="EMBL/GenBank/DDBJ databases">
        <authorList>
            <person name="Antunes L.P."/>
            <person name="Martins L.F."/>
            <person name="Pereira R.V."/>
            <person name="Thomas A.M."/>
            <person name="Barbosa D."/>
            <person name="Nascimento L."/>
            <person name="Silva G.M."/>
            <person name="Condomitti G.W."/>
            <person name="Digiampietri L.A."/>
            <person name="Lombardi K.C."/>
            <person name="Ramos P.L."/>
            <person name="Quaggio R.B."/>
            <person name="Oliveira J.C."/>
            <person name="Pascon R.C."/>
            <person name="Cruz J.B."/>
            <person name="Silva A.M."/>
            <person name="Setubal J.C."/>
        </authorList>
    </citation>
    <scope>NUCLEOTIDE SEQUENCE [LARGE SCALE GENOMIC DNA]</scope>
</reference>
<dbReference type="InterPro" id="IPR036477">
    <property type="entry name" value="Formyl_transf_N_sf"/>
</dbReference>
<evidence type="ECO:0000259" key="8">
    <source>
        <dbReference type="Pfam" id="PF00551"/>
    </source>
</evidence>
<evidence type="ECO:0000313" key="9">
    <source>
        <dbReference type="EMBL" id="OTA41718.1"/>
    </source>
</evidence>
<accession>A0A1Y2T5P2</accession>
<dbReference type="GO" id="GO:0006189">
    <property type="term" value="P:'de novo' IMP biosynthetic process"/>
    <property type="evidence" value="ECO:0007669"/>
    <property type="project" value="UniProtKB-UniRule"/>
</dbReference>
<protein>
    <recommendedName>
        <fullName evidence="6">Phosphoribosylglycinamide formyltransferase</fullName>
        <ecNumber evidence="6">2.1.2.2</ecNumber>
    </recommendedName>
    <alternativeName>
        <fullName evidence="6">5'-phosphoribosylglycinamide transformylase</fullName>
    </alternativeName>
    <alternativeName>
        <fullName evidence="6">GAR transformylase</fullName>
        <shortName evidence="6">GART</shortName>
    </alternativeName>
</protein>
<dbReference type="UniPathway" id="UPA00074">
    <property type="reaction ID" value="UER00126"/>
</dbReference>
<dbReference type="CDD" id="cd08645">
    <property type="entry name" value="FMT_core_GART"/>
    <property type="match status" value="1"/>
</dbReference>
<dbReference type="GO" id="GO:0004644">
    <property type="term" value="F:phosphoribosylglycinamide formyltransferase activity"/>
    <property type="evidence" value="ECO:0007669"/>
    <property type="project" value="UniProtKB-UniRule"/>
</dbReference>
<feature type="binding site" evidence="6">
    <location>
        <position position="107"/>
    </location>
    <ligand>
        <name>(6R)-10-formyltetrahydrofolate</name>
        <dbReference type="ChEBI" id="CHEBI:195366"/>
    </ligand>
</feature>
<dbReference type="FunFam" id="3.40.50.170:FF:000007">
    <property type="entry name" value="Phosphoribosylglycinamide formyltransferase"/>
    <property type="match status" value="1"/>
</dbReference>
<dbReference type="PROSITE" id="PS00373">
    <property type="entry name" value="GART"/>
    <property type="match status" value="1"/>
</dbReference>
<dbReference type="Proteomes" id="UP000194267">
    <property type="component" value="Unassembled WGS sequence"/>
</dbReference>
<dbReference type="Gene3D" id="3.40.50.170">
    <property type="entry name" value="Formyl transferase, N-terminal domain"/>
    <property type="match status" value="1"/>
</dbReference>
<keyword evidence="2 6" id="KW-0808">Transferase</keyword>